<evidence type="ECO:0000313" key="2">
    <source>
        <dbReference type="EMBL" id="CAJ0947990.1"/>
    </source>
</evidence>
<evidence type="ECO:0000256" key="1">
    <source>
        <dbReference type="SAM" id="MobiDB-lite"/>
    </source>
</evidence>
<comment type="caution">
    <text evidence="2">The sequence shown here is derived from an EMBL/GenBank/DDBJ whole genome shotgun (WGS) entry which is preliminary data.</text>
</comment>
<sequence length="131" mass="14873">MEVYCMNPENPGDESSSRWGDCQSDLARTSQWRRQDHNLPPDPTNSQLYPEESIAPGQQESFLQLHGQVYDTQGLLLARSGPMGADKVPKIARNLSIRMRCGIFVNQERRLKTFFGLGAIAEEADKPWVFF</sequence>
<proteinExistence type="predicted"/>
<gene>
    <name evidence="2" type="ORF">RIMI_LOCUS11915993</name>
</gene>
<organism evidence="2 3">
    <name type="scientific">Ranitomeya imitator</name>
    <name type="common">mimic poison frog</name>
    <dbReference type="NCBI Taxonomy" id="111125"/>
    <lineage>
        <taxon>Eukaryota</taxon>
        <taxon>Metazoa</taxon>
        <taxon>Chordata</taxon>
        <taxon>Craniata</taxon>
        <taxon>Vertebrata</taxon>
        <taxon>Euteleostomi</taxon>
        <taxon>Amphibia</taxon>
        <taxon>Batrachia</taxon>
        <taxon>Anura</taxon>
        <taxon>Neobatrachia</taxon>
        <taxon>Hyloidea</taxon>
        <taxon>Dendrobatidae</taxon>
        <taxon>Dendrobatinae</taxon>
        <taxon>Ranitomeya</taxon>
    </lineage>
</organism>
<reference evidence="2" key="1">
    <citation type="submission" date="2023-07" db="EMBL/GenBank/DDBJ databases">
        <authorList>
            <person name="Stuckert A."/>
        </authorList>
    </citation>
    <scope>NUCLEOTIDE SEQUENCE</scope>
</reference>
<evidence type="ECO:0000313" key="3">
    <source>
        <dbReference type="Proteomes" id="UP001176940"/>
    </source>
</evidence>
<accession>A0ABN9LQE9</accession>
<name>A0ABN9LQE9_9NEOB</name>
<keyword evidence="3" id="KW-1185">Reference proteome</keyword>
<dbReference type="EMBL" id="CAUEEQ010027610">
    <property type="protein sequence ID" value="CAJ0947990.1"/>
    <property type="molecule type" value="Genomic_DNA"/>
</dbReference>
<feature type="region of interest" description="Disordered" evidence="1">
    <location>
        <begin position="1"/>
        <end position="49"/>
    </location>
</feature>
<protein>
    <submittedName>
        <fullName evidence="2">Uncharacterized protein</fullName>
    </submittedName>
</protein>
<dbReference type="Proteomes" id="UP001176940">
    <property type="component" value="Unassembled WGS sequence"/>
</dbReference>